<dbReference type="EMBL" id="JACXIZ010000035">
    <property type="protein sequence ID" value="MBD2847278.1"/>
    <property type="molecule type" value="Genomic_DNA"/>
</dbReference>
<dbReference type="Pfam" id="PF00557">
    <property type="entry name" value="Peptidase_M24"/>
    <property type="match status" value="1"/>
</dbReference>
<sequence length="357" mass="39174">MTAQRLVKLRQELQQRGLEALLITHPVNRRYITGFTGSSGYALVTQSQSWLLTDFRYMEQAPQEAADFEVVEHGAQPIDTIAELLAGAGITRVGFEQDHVAYSLYAAWGKALGGIVLEPVGGVVEQLRMFKDADELAVMREAAQLADDTFAYVTQLAKPGMRESDLALEMEVYMRSRGATSSSFDTIVASGERSALPHGVASDRKLQAEEFVKFDFGALYRGYCSDLTRTVYLGSSPTARHREIYEIVLEAQLHALVHIRPGMTGREADALTRDIITRYGYGDQFGHGTGHGLGMEIHESPRLSRLSDTVLAPGMTVTVEPGIYIPGFGGVRIEDDIVITEQGISILTSTPKAFLQV</sequence>
<dbReference type="SUPFAM" id="SSF55920">
    <property type="entry name" value="Creatinase/aminopeptidase"/>
    <property type="match status" value="1"/>
</dbReference>
<dbReference type="PANTHER" id="PTHR46112">
    <property type="entry name" value="AMINOPEPTIDASE"/>
    <property type="match status" value="1"/>
</dbReference>
<name>A0A927GT63_9BACL</name>
<dbReference type="GO" id="GO:0046872">
    <property type="term" value="F:metal ion binding"/>
    <property type="evidence" value="ECO:0007669"/>
    <property type="project" value="UniProtKB-KW"/>
</dbReference>
<dbReference type="Proteomes" id="UP000621560">
    <property type="component" value="Unassembled WGS sequence"/>
</dbReference>
<reference evidence="6" key="1">
    <citation type="submission" date="2020-09" db="EMBL/GenBank/DDBJ databases">
        <title>A novel bacterium of genus Paenibacillus, isolated from South China Sea.</title>
        <authorList>
            <person name="Huang H."/>
            <person name="Mo K."/>
            <person name="Hu Y."/>
        </authorList>
    </citation>
    <scope>NUCLEOTIDE SEQUENCE</scope>
    <source>
        <strain evidence="6">IB182496</strain>
    </source>
</reference>
<evidence type="ECO:0000313" key="7">
    <source>
        <dbReference type="Proteomes" id="UP000621560"/>
    </source>
</evidence>
<evidence type="ECO:0000313" key="6">
    <source>
        <dbReference type="EMBL" id="MBD2847278.1"/>
    </source>
</evidence>
<comment type="similarity">
    <text evidence="3">Belongs to the peptidase M24B family.</text>
</comment>
<dbReference type="Gene3D" id="3.90.230.10">
    <property type="entry name" value="Creatinase/methionine aminopeptidase superfamily"/>
    <property type="match status" value="1"/>
</dbReference>
<keyword evidence="6" id="KW-0645">Protease</keyword>
<dbReference type="PANTHER" id="PTHR46112:SF3">
    <property type="entry name" value="AMINOPEPTIDASE YPDF"/>
    <property type="match status" value="1"/>
</dbReference>
<evidence type="ECO:0000256" key="3">
    <source>
        <dbReference type="RuleBase" id="RU000590"/>
    </source>
</evidence>
<dbReference type="CDD" id="cd01092">
    <property type="entry name" value="APP-like"/>
    <property type="match status" value="1"/>
</dbReference>
<dbReference type="SUPFAM" id="SSF53092">
    <property type="entry name" value="Creatinase/prolidase N-terminal domain"/>
    <property type="match status" value="1"/>
</dbReference>
<feature type="domain" description="Peptidase M24" evidence="4">
    <location>
        <begin position="138"/>
        <end position="341"/>
    </location>
</feature>
<evidence type="ECO:0000259" key="5">
    <source>
        <dbReference type="Pfam" id="PF01321"/>
    </source>
</evidence>
<evidence type="ECO:0000256" key="1">
    <source>
        <dbReference type="ARBA" id="ARBA00022723"/>
    </source>
</evidence>
<proteinExistence type="inferred from homology"/>
<gene>
    <name evidence="6" type="ORF">IDH44_18925</name>
</gene>
<keyword evidence="7" id="KW-1185">Reference proteome</keyword>
<dbReference type="RefSeq" id="WP_190920383.1">
    <property type="nucleotide sequence ID" value="NZ_JACXIZ010000035.1"/>
</dbReference>
<dbReference type="InterPro" id="IPR001131">
    <property type="entry name" value="Peptidase_M24B_aminopep-P_CS"/>
</dbReference>
<accession>A0A927GT63</accession>
<keyword evidence="1 3" id="KW-0479">Metal-binding</keyword>
<protein>
    <submittedName>
        <fullName evidence="6">Aminopeptidase P family protein</fullName>
    </submittedName>
</protein>
<dbReference type="Gene3D" id="3.40.350.10">
    <property type="entry name" value="Creatinase/prolidase N-terminal domain"/>
    <property type="match status" value="1"/>
</dbReference>
<dbReference type="PROSITE" id="PS00491">
    <property type="entry name" value="PROLINE_PEPTIDASE"/>
    <property type="match status" value="1"/>
</dbReference>
<keyword evidence="6" id="KW-0031">Aminopeptidase</keyword>
<dbReference type="InterPro" id="IPR000994">
    <property type="entry name" value="Pept_M24"/>
</dbReference>
<dbReference type="InterPro" id="IPR036005">
    <property type="entry name" value="Creatinase/aminopeptidase-like"/>
</dbReference>
<dbReference type="Pfam" id="PF01321">
    <property type="entry name" value="Creatinase_N"/>
    <property type="match status" value="1"/>
</dbReference>
<evidence type="ECO:0000259" key="4">
    <source>
        <dbReference type="Pfam" id="PF00557"/>
    </source>
</evidence>
<dbReference type="GO" id="GO:0004177">
    <property type="term" value="F:aminopeptidase activity"/>
    <property type="evidence" value="ECO:0007669"/>
    <property type="project" value="UniProtKB-KW"/>
</dbReference>
<dbReference type="InterPro" id="IPR000587">
    <property type="entry name" value="Creatinase_N"/>
</dbReference>
<dbReference type="InterPro" id="IPR029149">
    <property type="entry name" value="Creatin/AminoP/Spt16_N"/>
</dbReference>
<feature type="domain" description="Creatinase N-terminal" evidence="5">
    <location>
        <begin position="5"/>
        <end position="129"/>
    </location>
</feature>
<keyword evidence="2" id="KW-0378">Hydrolase</keyword>
<evidence type="ECO:0000256" key="2">
    <source>
        <dbReference type="ARBA" id="ARBA00022801"/>
    </source>
</evidence>
<dbReference type="InterPro" id="IPR050659">
    <property type="entry name" value="Peptidase_M24B"/>
</dbReference>
<dbReference type="AlphaFoldDB" id="A0A927GT63"/>
<organism evidence="6 7">
    <name type="scientific">Paenibacillus sabuli</name>
    <dbReference type="NCBI Taxonomy" id="2772509"/>
    <lineage>
        <taxon>Bacteria</taxon>
        <taxon>Bacillati</taxon>
        <taxon>Bacillota</taxon>
        <taxon>Bacilli</taxon>
        <taxon>Bacillales</taxon>
        <taxon>Paenibacillaceae</taxon>
        <taxon>Paenibacillus</taxon>
    </lineage>
</organism>
<comment type="caution">
    <text evidence="6">The sequence shown here is derived from an EMBL/GenBank/DDBJ whole genome shotgun (WGS) entry which is preliminary data.</text>
</comment>